<feature type="domain" description="DUF5901" evidence="1">
    <location>
        <begin position="197"/>
        <end position="305"/>
    </location>
</feature>
<gene>
    <name evidence="2" type="ORF">METZ01_LOCUS109866</name>
</gene>
<feature type="non-terminal residue" evidence="2">
    <location>
        <position position="415"/>
    </location>
</feature>
<evidence type="ECO:0000259" key="1">
    <source>
        <dbReference type="Pfam" id="PF19254"/>
    </source>
</evidence>
<name>A0A381WXD9_9ZZZZ</name>
<dbReference type="AlphaFoldDB" id="A0A381WXD9"/>
<evidence type="ECO:0000313" key="2">
    <source>
        <dbReference type="EMBL" id="SVA57012.1"/>
    </source>
</evidence>
<dbReference type="EMBL" id="UINC01013154">
    <property type="protein sequence ID" value="SVA57012.1"/>
    <property type="molecule type" value="Genomic_DNA"/>
</dbReference>
<dbReference type="Pfam" id="PF19254">
    <property type="entry name" value="DUF5901"/>
    <property type="match status" value="1"/>
</dbReference>
<sequence length="415" mass="48233">MEDFLSVENYQLISNYLINFSQKKFNININVNDYDEKIYLLMEQIYDKFNPNLSKTKANMFVIKNILDTIKEDVFKLNFQTEKQITMNELIQNENKKSEKIKKKNPNQIPVSISDDINQKISRQLETRQIYNHIRIKNDIDPLKMYKKLNIEKQKLNQPIDLSAPKQYKTDILISKPEHFDKLHKKIYGEDKTLDNFFTIDSRDRNTDIFPNSNNYTINLNEIYTNVVSVELITAEIPKSGYLIEYYNNILHFQEKNDQVASSTYYEAEIPIGNYTSQTIVSALQNALNTAGQSTYNVSFTSDEKIKIHSDLSGGDNIFNLVFSNGIENYGIDSFRNKYITYTIGRTLGFDAVSLSGQNNYTSNDRITFQSEDYVLLEIPELSGLIDGIHYNSQDDFAKILLDSDQNKTTFYKNL</sequence>
<proteinExistence type="predicted"/>
<organism evidence="2">
    <name type="scientific">marine metagenome</name>
    <dbReference type="NCBI Taxonomy" id="408172"/>
    <lineage>
        <taxon>unclassified sequences</taxon>
        <taxon>metagenomes</taxon>
        <taxon>ecological metagenomes</taxon>
    </lineage>
</organism>
<accession>A0A381WXD9</accession>
<protein>
    <recommendedName>
        <fullName evidence="1">DUF5901 domain-containing protein</fullName>
    </recommendedName>
</protein>
<reference evidence="2" key="1">
    <citation type="submission" date="2018-05" db="EMBL/GenBank/DDBJ databases">
        <authorList>
            <person name="Lanie J.A."/>
            <person name="Ng W.-L."/>
            <person name="Kazmierczak K.M."/>
            <person name="Andrzejewski T.M."/>
            <person name="Davidsen T.M."/>
            <person name="Wayne K.J."/>
            <person name="Tettelin H."/>
            <person name="Glass J.I."/>
            <person name="Rusch D."/>
            <person name="Podicherti R."/>
            <person name="Tsui H.-C.T."/>
            <person name="Winkler M.E."/>
        </authorList>
    </citation>
    <scope>NUCLEOTIDE SEQUENCE</scope>
</reference>
<dbReference type="InterPro" id="IPR045420">
    <property type="entry name" value="DUF5901"/>
</dbReference>